<evidence type="ECO:0000259" key="4">
    <source>
        <dbReference type="PROSITE" id="PS50158"/>
    </source>
</evidence>
<dbReference type="EMBL" id="BQNB010017267">
    <property type="protein sequence ID" value="GJT61204.1"/>
    <property type="molecule type" value="Genomic_DNA"/>
</dbReference>
<organism evidence="5 6">
    <name type="scientific">Tanacetum coccineum</name>
    <dbReference type="NCBI Taxonomy" id="301880"/>
    <lineage>
        <taxon>Eukaryota</taxon>
        <taxon>Viridiplantae</taxon>
        <taxon>Streptophyta</taxon>
        <taxon>Embryophyta</taxon>
        <taxon>Tracheophyta</taxon>
        <taxon>Spermatophyta</taxon>
        <taxon>Magnoliopsida</taxon>
        <taxon>eudicotyledons</taxon>
        <taxon>Gunneridae</taxon>
        <taxon>Pentapetalae</taxon>
        <taxon>asterids</taxon>
        <taxon>campanulids</taxon>
        <taxon>Asterales</taxon>
        <taxon>Asteraceae</taxon>
        <taxon>Asteroideae</taxon>
        <taxon>Anthemideae</taxon>
        <taxon>Anthemidinae</taxon>
        <taxon>Tanacetum</taxon>
    </lineage>
</organism>
<feature type="domain" description="CCHC-type" evidence="4">
    <location>
        <begin position="401"/>
        <end position="415"/>
    </location>
</feature>
<keyword evidence="2" id="KW-0175">Coiled coil</keyword>
<feature type="compositionally biased region" description="Basic and acidic residues" evidence="3">
    <location>
        <begin position="79"/>
        <end position="93"/>
    </location>
</feature>
<sequence length="855" mass="97235">MELMEKRRKHFVALRAQEKRNRPPTKAQKRSQMSTYLKHMGGYKHKQLKGKSYDEIQKLFDKEMKRVNTFVAMSLEAQESNKKKVEGSEEKAKSSIKKMLGRKRAGKEQQQESPKRQKMEDDKETDEHEEVEADDTDELKNHLVIVKDDEIALDVIPLATKPPMLVEYKLLKEGIMRRLGDSLETLWKLVKTKHGDSRPEDEYERVLDAKTLFDAMQTRFGSNDATRKTQKTLLKQMYKNFNALSTKSLESIFNMLQKIVSQLAILGENISQEDLNLKFLRSLPFEWNTHVVVWRNKLDLDTMSFDDLYNNFKIVEQEVKRTVTSSSSSSSQNMAFLSSPGSTNEVNTVNNQASTASTLVSTASTPDNTGNLSDATVYKTGKKITINGSDTVGYEKSKVECFNCHKMRHFARECRGPRNQDNRNRNQDSSRRTVNVEETSFKAMVAIDGAGFDWSFMADEEVAYSMALRLFFRLSATYKRGLASVEEQLVFYKKNEVMFCDQIVVLKRDTSFKDLEINALKSEIEKLKKEKESNQIKIDKFKNASKSLDKLIGSQISDNSRKGVGFVSYNAVPPPPTGLFSPPTIDLSNSGLEEFQQPEFEGYRPKASKSVCKDTSNEVKKNFDAPLGKKLVSEKEKQTVFPTMIESAKQQEKPARKPVNFDHVQAHCNYHQKEGMVNGNNYTRVNYKYSAKKAHPNSHRNMTPRVVLIKTSLKPLNTARPVNTAHPKTTVYSARPKSCFSKLAQSTVKRPYQSRTTLTNKNSNQKVNTAKEKVNTVKPKAVNTARTTSAVVNAIRENQVNDVKASGHLQKEDQGYVDSGFSRHMTRNMSYLSDFKEFDRGYVTFGGGARGGRIN</sequence>
<accession>A0ABQ5FDV6</accession>
<dbReference type="Proteomes" id="UP001151760">
    <property type="component" value="Unassembled WGS sequence"/>
</dbReference>
<proteinExistence type="predicted"/>
<feature type="compositionally biased region" description="Basic and acidic residues" evidence="3">
    <location>
        <begin position="106"/>
        <end position="121"/>
    </location>
</feature>
<feature type="region of interest" description="Disordered" evidence="3">
    <location>
        <begin position="325"/>
        <end position="345"/>
    </location>
</feature>
<evidence type="ECO:0000256" key="1">
    <source>
        <dbReference type="PROSITE-ProRule" id="PRU00047"/>
    </source>
</evidence>
<evidence type="ECO:0000256" key="2">
    <source>
        <dbReference type="SAM" id="Coils"/>
    </source>
</evidence>
<dbReference type="InterPro" id="IPR001878">
    <property type="entry name" value="Znf_CCHC"/>
</dbReference>
<comment type="caution">
    <text evidence="5">The sequence shown here is derived from an EMBL/GenBank/DDBJ whole genome shotgun (WGS) entry which is preliminary data.</text>
</comment>
<evidence type="ECO:0000313" key="5">
    <source>
        <dbReference type="EMBL" id="GJT61204.1"/>
    </source>
</evidence>
<feature type="region of interest" description="Disordered" evidence="3">
    <location>
        <begin position="415"/>
        <end position="434"/>
    </location>
</feature>
<dbReference type="SUPFAM" id="SSF57756">
    <property type="entry name" value="Retrovirus zinc finger-like domains"/>
    <property type="match status" value="1"/>
</dbReference>
<keyword evidence="1" id="KW-0862">Zinc</keyword>
<feature type="compositionally biased region" description="Acidic residues" evidence="3">
    <location>
        <begin position="122"/>
        <end position="136"/>
    </location>
</feature>
<gene>
    <name evidence="5" type="ORF">Tco_1004737</name>
</gene>
<dbReference type="Pfam" id="PF14223">
    <property type="entry name" value="Retrotran_gag_2"/>
    <property type="match status" value="1"/>
</dbReference>
<dbReference type="InterPro" id="IPR036875">
    <property type="entry name" value="Znf_CCHC_sf"/>
</dbReference>
<feature type="region of interest" description="Disordered" evidence="3">
    <location>
        <begin position="78"/>
        <end position="136"/>
    </location>
</feature>
<name>A0ABQ5FDV6_9ASTR</name>
<keyword evidence="1" id="KW-0863">Zinc-finger</keyword>
<feature type="coiled-coil region" evidence="2">
    <location>
        <begin position="510"/>
        <end position="544"/>
    </location>
</feature>
<reference evidence="5" key="2">
    <citation type="submission" date="2022-01" db="EMBL/GenBank/DDBJ databases">
        <authorList>
            <person name="Yamashiro T."/>
            <person name="Shiraishi A."/>
            <person name="Satake H."/>
            <person name="Nakayama K."/>
        </authorList>
    </citation>
    <scope>NUCLEOTIDE SEQUENCE</scope>
</reference>
<evidence type="ECO:0000256" key="3">
    <source>
        <dbReference type="SAM" id="MobiDB-lite"/>
    </source>
</evidence>
<feature type="compositionally biased region" description="Polar residues" evidence="3">
    <location>
        <begin position="332"/>
        <end position="345"/>
    </location>
</feature>
<protein>
    <submittedName>
        <fullName evidence="5">Ribonuclease H-like domain-containing protein</fullName>
    </submittedName>
</protein>
<keyword evidence="6" id="KW-1185">Reference proteome</keyword>
<dbReference type="SMART" id="SM00343">
    <property type="entry name" value="ZnF_C2HC"/>
    <property type="match status" value="1"/>
</dbReference>
<evidence type="ECO:0000313" key="6">
    <source>
        <dbReference type="Proteomes" id="UP001151760"/>
    </source>
</evidence>
<keyword evidence="1" id="KW-0479">Metal-binding</keyword>
<reference evidence="5" key="1">
    <citation type="journal article" date="2022" name="Int. J. Mol. Sci.">
        <title>Draft Genome of Tanacetum Coccineum: Genomic Comparison of Closely Related Tanacetum-Family Plants.</title>
        <authorList>
            <person name="Yamashiro T."/>
            <person name="Shiraishi A."/>
            <person name="Nakayama K."/>
            <person name="Satake H."/>
        </authorList>
    </citation>
    <scope>NUCLEOTIDE SEQUENCE</scope>
</reference>
<dbReference type="PROSITE" id="PS50158">
    <property type="entry name" value="ZF_CCHC"/>
    <property type="match status" value="1"/>
</dbReference>
<feature type="compositionally biased region" description="Basic residues" evidence="3">
    <location>
        <begin position="94"/>
        <end position="105"/>
    </location>
</feature>